<protein>
    <submittedName>
        <fullName evidence="1">Uncharacterized protein</fullName>
    </submittedName>
</protein>
<accession>A0A378XNP4</accession>
<organism evidence="1 2">
    <name type="scientific">Paenibacillus polymyxa</name>
    <name type="common">Bacillus polymyxa</name>
    <dbReference type="NCBI Taxonomy" id="1406"/>
    <lineage>
        <taxon>Bacteria</taxon>
        <taxon>Bacillati</taxon>
        <taxon>Bacillota</taxon>
        <taxon>Bacilli</taxon>
        <taxon>Bacillales</taxon>
        <taxon>Paenibacillaceae</taxon>
        <taxon>Paenibacillus</taxon>
    </lineage>
</organism>
<proteinExistence type="predicted"/>
<gene>
    <name evidence="1" type="ORF">NCTC10343_00120</name>
</gene>
<dbReference type="Proteomes" id="UP000254400">
    <property type="component" value="Unassembled WGS sequence"/>
</dbReference>
<dbReference type="AlphaFoldDB" id="A0A378XNP4"/>
<name>A0A378XNP4_PAEPO</name>
<sequence length="60" mass="6323">MVVVGKLVLELVAHLADRTALAAAVRKAVAKGGLALVADLPETETNPVYQEIVELKDLTV</sequence>
<evidence type="ECO:0000313" key="2">
    <source>
        <dbReference type="Proteomes" id="UP000254400"/>
    </source>
</evidence>
<evidence type="ECO:0000313" key="1">
    <source>
        <dbReference type="EMBL" id="SUA61786.1"/>
    </source>
</evidence>
<reference evidence="1 2" key="1">
    <citation type="submission" date="2018-06" db="EMBL/GenBank/DDBJ databases">
        <authorList>
            <consortium name="Pathogen Informatics"/>
            <person name="Doyle S."/>
        </authorList>
    </citation>
    <scope>NUCLEOTIDE SEQUENCE [LARGE SCALE GENOMIC DNA]</scope>
    <source>
        <strain evidence="1 2">NCTC10343</strain>
    </source>
</reference>
<dbReference type="EMBL" id="UGSC01000001">
    <property type="protein sequence ID" value="SUA61786.1"/>
    <property type="molecule type" value="Genomic_DNA"/>
</dbReference>